<dbReference type="AlphaFoldDB" id="A0A8T6Z8H9"/>
<dbReference type="Pfam" id="PF02321">
    <property type="entry name" value="OEP"/>
    <property type="match status" value="2"/>
</dbReference>
<comment type="subcellular location">
    <subcellularLocation>
        <location evidence="2">Cell membrane</location>
        <topology evidence="2">Lipid-anchor</topology>
    </subcellularLocation>
</comment>
<evidence type="ECO:0000313" key="4">
    <source>
        <dbReference type="EMBL" id="NLP60514.1"/>
    </source>
</evidence>
<evidence type="ECO:0000313" key="5">
    <source>
        <dbReference type="Proteomes" id="UP000030460"/>
    </source>
</evidence>
<dbReference type="Proteomes" id="UP000030460">
    <property type="component" value="Unassembled WGS sequence"/>
</dbReference>
<keyword evidence="2" id="KW-1134">Transmembrane beta strand</keyword>
<dbReference type="NCBIfam" id="TIGR01845">
    <property type="entry name" value="outer_NodT"/>
    <property type="match status" value="1"/>
</dbReference>
<dbReference type="PANTHER" id="PTHR30203">
    <property type="entry name" value="OUTER MEMBRANE CATION EFFLUX PROTEIN"/>
    <property type="match status" value="1"/>
</dbReference>
<keyword evidence="2" id="KW-0564">Palmitate</keyword>
<evidence type="ECO:0000256" key="3">
    <source>
        <dbReference type="SAM" id="MobiDB-lite"/>
    </source>
</evidence>
<dbReference type="SUPFAM" id="SSF56954">
    <property type="entry name" value="Outer membrane efflux proteins (OEP)"/>
    <property type="match status" value="1"/>
</dbReference>
<organism evidence="4 5">
    <name type="scientific">Paraburkholderia sacchari</name>
    <dbReference type="NCBI Taxonomy" id="159450"/>
    <lineage>
        <taxon>Bacteria</taxon>
        <taxon>Pseudomonadati</taxon>
        <taxon>Pseudomonadota</taxon>
        <taxon>Betaproteobacteria</taxon>
        <taxon>Burkholderiales</taxon>
        <taxon>Burkholderiaceae</taxon>
        <taxon>Paraburkholderia</taxon>
    </lineage>
</organism>
<dbReference type="RefSeq" id="WP_152617057.1">
    <property type="nucleotide sequence ID" value="NZ_CADFGF010000002.1"/>
</dbReference>
<sequence length="526" mass="57143">MAMLLCTGCLSACMRVGPDFKAQHEAWSEHWSSAAIEQVTQQVSQQVSQQAAEPDVRQWWLIFGDQNLESLMDAADANNGDIKIAGLRVLEARAQLGIALAGRYPQVQQINADVFASARKRSDGFNPRSGVYAQYGAGFSVGWELDFWGRFARAIESADANFFAAQANREAALVLLHAQLADTYFTLRTAEARLRIARENAQLQKRSYEITEKLFKSGETDELDLQQAKTQYLGTLSSIPELESQIQLSRHALSVLTGRPPGPLPELDAQSGKEGVVPLVSRAVLRDVPADLLLRRPDVRAAEYQMAAQSALIGVAEADFYPSVSLLGSLSWSASSLAGSPNTLGVLLGPSVTWNVFDHGRITNNVRVQDARLQQLTVAYQNTVREAAREADDAATALIAALRRETILNDAQTAARRSLTLANTIYREGYSDFQRVLDAQRALFTQQDAYIVNRSNAVGSLIALYKALGGGWYTAQPLVDAATRAQMQQRTDWGDLIDDASAAATARSISPSAAPSTAAPAQGATR</sequence>
<keyword evidence="2" id="KW-0449">Lipoprotein</keyword>
<dbReference type="InterPro" id="IPR003423">
    <property type="entry name" value="OMP_efflux"/>
</dbReference>
<keyword evidence="2" id="KW-0812">Transmembrane</keyword>
<name>A0A8T6Z8H9_9BURK</name>
<dbReference type="Gene3D" id="2.20.200.10">
    <property type="entry name" value="Outer membrane efflux proteins (OEP)"/>
    <property type="match status" value="1"/>
</dbReference>
<dbReference type="Gene3D" id="1.20.1600.10">
    <property type="entry name" value="Outer membrane efflux proteins (OEP)"/>
    <property type="match status" value="1"/>
</dbReference>
<comment type="similarity">
    <text evidence="1 2">Belongs to the outer membrane factor (OMF) (TC 1.B.17) family.</text>
</comment>
<proteinExistence type="inferred from homology"/>
<dbReference type="OrthoDB" id="9770517at2"/>
<feature type="region of interest" description="Disordered" evidence="3">
    <location>
        <begin position="507"/>
        <end position="526"/>
    </location>
</feature>
<accession>A0A8T6Z8H9</accession>
<dbReference type="EMBL" id="JTDB02000001">
    <property type="protein sequence ID" value="NLP60514.1"/>
    <property type="molecule type" value="Genomic_DNA"/>
</dbReference>
<reference evidence="4" key="1">
    <citation type="journal article" date="2015" name="Genome Announc.">
        <title>Draft Genome Sequence of the Polyhydroxyalkanoate-Producing Bacterium Burkholderia sacchari LMG 19450 Isolated from Brazilian Sugarcane Plantation Soil.</title>
        <authorList>
            <person name="Alexandrino P.M."/>
            <person name="Mendonca T.T."/>
            <person name="Guaman Bautista L.P."/>
            <person name="Cherix J."/>
            <person name="Lozano-Sakalauskas G.C."/>
            <person name="Fujita A."/>
            <person name="Ramos Filho E."/>
            <person name="Long P."/>
            <person name="Padilla G."/>
            <person name="Taciro M.K."/>
            <person name="Gomez J.G."/>
            <person name="Silva L.F."/>
        </authorList>
    </citation>
    <scope>NUCLEOTIDE SEQUENCE</scope>
    <source>
        <strain evidence="4">LMG 19450</strain>
    </source>
</reference>
<gene>
    <name evidence="4" type="ORF">NH14_004980</name>
</gene>
<dbReference type="GO" id="GO:0005886">
    <property type="term" value="C:plasma membrane"/>
    <property type="evidence" value="ECO:0007669"/>
    <property type="project" value="UniProtKB-SubCell"/>
</dbReference>
<dbReference type="PANTHER" id="PTHR30203:SF32">
    <property type="entry name" value="CATION EFFLUX SYSTEM PROTEIN CUSC"/>
    <property type="match status" value="1"/>
</dbReference>
<dbReference type="GO" id="GO:0015562">
    <property type="term" value="F:efflux transmembrane transporter activity"/>
    <property type="evidence" value="ECO:0007669"/>
    <property type="project" value="InterPro"/>
</dbReference>
<comment type="caution">
    <text evidence="4">The sequence shown here is derived from an EMBL/GenBank/DDBJ whole genome shotgun (WGS) entry which is preliminary data.</text>
</comment>
<keyword evidence="5" id="KW-1185">Reference proteome</keyword>
<reference evidence="4" key="2">
    <citation type="submission" date="2020-04" db="EMBL/GenBank/DDBJ databases">
        <authorList>
            <person name="Alexandrino P."/>
            <person name="Mendonca T."/>
            <person name="Guaman L."/>
            <person name="Cherix J."/>
            <person name="Lozano-Sakalauskas G."/>
            <person name="Fujita A."/>
            <person name="Filho E.R."/>
            <person name="Long P."/>
            <person name="Padilla G."/>
            <person name="Taciro M.K."/>
            <person name="Gomez J.G."/>
            <person name="Silva L.F."/>
            <person name="Torres M."/>
        </authorList>
    </citation>
    <scope>NUCLEOTIDE SEQUENCE</scope>
    <source>
        <strain evidence="4">LMG 19450</strain>
    </source>
</reference>
<dbReference type="InterPro" id="IPR010131">
    <property type="entry name" value="MdtP/NodT-like"/>
</dbReference>
<evidence type="ECO:0000256" key="2">
    <source>
        <dbReference type="RuleBase" id="RU362097"/>
    </source>
</evidence>
<keyword evidence="2" id="KW-0472">Membrane</keyword>
<evidence type="ECO:0000256" key="1">
    <source>
        <dbReference type="ARBA" id="ARBA00007613"/>
    </source>
</evidence>
<protein>
    <submittedName>
        <fullName evidence="4">TolC family protein</fullName>
    </submittedName>
</protein>